<gene>
    <name evidence="1" type="ORF">ACFFJP_05705</name>
</gene>
<dbReference type="EMBL" id="JBHLXP010000001">
    <property type="protein sequence ID" value="MFC0047775.1"/>
    <property type="molecule type" value="Genomic_DNA"/>
</dbReference>
<evidence type="ECO:0008006" key="3">
    <source>
        <dbReference type="Google" id="ProtNLM"/>
    </source>
</evidence>
<evidence type="ECO:0000313" key="1">
    <source>
        <dbReference type="EMBL" id="MFC0047775.1"/>
    </source>
</evidence>
<name>A0ABV6BA87_9GAMM</name>
<reference evidence="1 2" key="1">
    <citation type="submission" date="2024-09" db="EMBL/GenBank/DDBJ databases">
        <authorList>
            <person name="Sun Q."/>
            <person name="Mori K."/>
        </authorList>
    </citation>
    <scope>NUCLEOTIDE SEQUENCE [LARGE SCALE GENOMIC DNA]</scope>
    <source>
        <strain evidence="1 2">KCTC 23315</strain>
    </source>
</reference>
<keyword evidence="2" id="KW-1185">Reference proteome</keyword>
<sequence length="71" mass="7929">MQQDAILSKLQKLAETRGALRTFCSDHKLSYLKVWKFTNGKVKSLQHDFGLAIAEALKAHESNGQSEKPDA</sequence>
<dbReference type="RefSeq" id="WP_377241341.1">
    <property type="nucleotide sequence ID" value="NZ_JBHLXP010000001.1"/>
</dbReference>
<proteinExistence type="predicted"/>
<protein>
    <recommendedName>
        <fullName evidence="3">DUF3283 family protein</fullName>
    </recommendedName>
</protein>
<comment type="caution">
    <text evidence="1">The sequence shown here is derived from an EMBL/GenBank/DDBJ whole genome shotgun (WGS) entry which is preliminary data.</text>
</comment>
<accession>A0ABV6BA87</accession>
<organism evidence="1 2">
    <name type="scientific">Rheinheimera tilapiae</name>
    <dbReference type="NCBI Taxonomy" id="875043"/>
    <lineage>
        <taxon>Bacteria</taxon>
        <taxon>Pseudomonadati</taxon>
        <taxon>Pseudomonadota</taxon>
        <taxon>Gammaproteobacteria</taxon>
        <taxon>Chromatiales</taxon>
        <taxon>Chromatiaceae</taxon>
        <taxon>Rheinheimera</taxon>
    </lineage>
</organism>
<dbReference type="Proteomes" id="UP001589813">
    <property type="component" value="Unassembled WGS sequence"/>
</dbReference>
<evidence type="ECO:0000313" key="2">
    <source>
        <dbReference type="Proteomes" id="UP001589813"/>
    </source>
</evidence>